<evidence type="ECO:0000313" key="2">
    <source>
        <dbReference type="EMBL" id="CAG5007331.1"/>
    </source>
</evidence>
<dbReference type="Proteomes" id="UP000691718">
    <property type="component" value="Unassembled WGS sequence"/>
</dbReference>
<evidence type="ECO:0000313" key="3">
    <source>
        <dbReference type="Proteomes" id="UP000691718"/>
    </source>
</evidence>
<name>A0A8S3XA27_PARAO</name>
<evidence type="ECO:0000259" key="1">
    <source>
        <dbReference type="Pfam" id="PF21787"/>
    </source>
</evidence>
<dbReference type="EMBL" id="CAJQZP010000987">
    <property type="protein sequence ID" value="CAG5007331.1"/>
    <property type="molecule type" value="Genomic_DNA"/>
</dbReference>
<dbReference type="AlphaFoldDB" id="A0A8S3XA27"/>
<feature type="domain" description="Transposable element P transposase-like RNase H" evidence="1">
    <location>
        <begin position="1"/>
        <end position="100"/>
    </location>
</feature>
<sequence length="102" mass="11161">MALKQNLAYDQKLDKVVGYVDLGPIPVSDPEKLASVALVFQIVSYGIRFKCPIAYFFIANNLSGELLSELIKTTVILLDEIGVTVRSLTCDGAASNVKAYEY</sequence>
<dbReference type="OrthoDB" id="7312725at2759"/>
<keyword evidence="3" id="KW-1185">Reference proteome</keyword>
<organism evidence="2 3">
    <name type="scientific">Parnassius apollo</name>
    <name type="common">Apollo butterfly</name>
    <name type="synonym">Papilio apollo</name>
    <dbReference type="NCBI Taxonomy" id="110799"/>
    <lineage>
        <taxon>Eukaryota</taxon>
        <taxon>Metazoa</taxon>
        <taxon>Ecdysozoa</taxon>
        <taxon>Arthropoda</taxon>
        <taxon>Hexapoda</taxon>
        <taxon>Insecta</taxon>
        <taxon>Pterygota</taxon>
        <taxon>Neoptera</taxon>
        <taxon>Endopterygota</taxon>
        <taxon>Lepidoptera</taxon>
        <taxon>Glossata</taxon>
        <taxon>Ditrysia</taxon>
        <taxon>Papilionoidea</taxon>
        <taxon>Papilionidae</taxon>
        <taxon>Parnassiinae</taxon>
        <taxon>Parnassini</taxon>
        <taxon>Parnassius</taxon>
        <taxon>Parnassius</taxon>
    </lineage>
</organism>
<proteinExistence type="predicted"/>
<accession>A0A8S3XA27</accession>
<protein>
    <submittedName>
        <fullName evidence="2">(apollo) hypothetical protein</fullName>
    </submittedName>
</protein>
<dbReference type="Pfam" id="PF21787">
    <property type="entry name" value="TNP-like_RNaseH_N"/>
    <property type="match status" value="1"/>
</dbReference>
<dbReference type="InterPro" id="IPR048365">
    <property type="entry name" value="TNP-like_RNaseH_N"/>
</dbReference>
<comment type="caution">
    <text evidence="2">The sequence shown here is derived from an EMBL/GenBank/DDBJ whole genome shotgun (WGS) entry which is preliminary data.</text>
</comment>
<gene>
    <name evidence="2" type="ORF">PAPOLLO_LOCUS14914</name>
</gene>
<reference evidence="2" key="1">
    <citation type="submission" date="2021-04" db="EMBL/GenBank/DDBJ databases">
        <authorList>
            <person name="Tunstrom K."/>
        </authorList>
    </citation>
    <scope>NUCLEOTIDE SEQUENCE</scope>
</reference>